<dbReference type="EMBL" id="CABPSE010000001">
    <property type="protein sequence ID" value="VVD74121.1"/>
    <property type="molecule type" value="Genomic_DNA"/>
</dbReference>
<evidence type="ECO:0000256" key="1">
    <source>
        <dbReference type="SAM" id="MobiDB-lite"/>
    </source>
</evidence>
<name>A0A5E4SG25_9BURK</name>
<accession>A0A5E4SG25</accession>
<protein>
    <submittedName>
        <fullName evidence="2">tRNA nuclease CdiA-2</fullName>
        <ecNumber evidence="2">3.1.-.-</ecNumber>
    </submittedName>
</protein>
<organism evidence="2 3">
    <name type="scientific">Pandoraea communis</name>
    <dbReference type="NCBI Taxonomy" id="2508297"/>
    <lineage>
        <taxon>Bacteria</taxon>
        <taxon>Pseudomonadati</taxon>
        <taxon>Pseudomonadota</taxon>
        <taxon>Betaproteobacteria</taxon>
        <taxon>Burkholderiales</taxon>
        <taxon>Burkholderiaceae</taxon>
        <taxon>Pandoraea</taxon>
    </lineage>
</organism>
<proteinExistence type="predicted"/>
<feature type="compositionally biased region" description="Polar residues" evidence="1">
    <location>
        <begin position="40"/>
        <end position="55"/>
    </location>
</feature>
<feature type="region of interest" description="Disordered" evidence="1">
    <location>
        <begin position="27"/>
        <end position="55"/>
    </location>
</feature>
<reference evidence="2 3" key="1">
    <citation type="submission" date="2019-08" db="EMBL/GenBank/DDBJ databases">
        <authorList>
            <person name="Peeters C."/>
        </authorList>
    </citation>
    <scope>NUCLEOTIDE SEQUENCE [LARGE SCALE GENOMIC DNA]</scope>
    <source>
        <strain evidence="2 3">LMG 31111</strain>
    </source>
</reference>
<dbReference type="RefSeq" id="WP_150583723.1">
    <property type="nucleotide sequence ID" value="NZ_CABPSE010000001.1"/>
</dbReference>
<dbReference type="EC" id="3.1.-.-" evidence="2"/>
<keyword evidence="3" id="KW-1185">Reference proteome</keyword>
<keyword evidence="2" id="KW-0378">Hydrolase</keyword>
<dbReference type="GO" id="GO:0016787">
    <property type="term" value="F:hydrolase activity"/>
    <property type="evidence" value="ECO:0007669"/>
    <property type="project" value="UniProtKB-KW"/>
</dbReference>
<gene>
    <name evidence="2" type="primary">cdiA2_1</name>
    <name evidence="2" type="ORF">PCO31111_00784</name>
</gene>
<dbReference type="Proteomes" id="UP000383971">
    <property type="component" value="Unassembled WGS sequence"/>
</dbReference>
<evidence type="ECO:0000313" key="3">
    <source>
        <dbReference type="Proteomes" id="UP000383971"/>
    </source>
</evidence>
<dbReference type="AlphaFoldDB" id="A0A5E4SG25"/>
<evidence type="ECO:0000313" key="2">
    <source>
        <dbReference type="EMBL" id="VVD74121.1"/>
    </source>
</evidence>
<sequence>MTMLGMGGASGSFSYSRGNASGNYAGVVEQSESGSERGTTRSGVSEGTITLTNGASQTQDLASLNRDTTNLNDTVSRTPDLQNLLNDQSRLMAAATAAGEAVARDIGSYANRKEEEAKEKAKNTEDPTLKAQYLQEAKDWSEGGDYRAAMHAAGGAIVAGLGGGNAFGGAMGAGLTSKLGGVLNDLSDQVKNSHPTGNADVDEALAQIVATGVGTAIGAAVGGSSGAFTGYNVDRFNRQLHPDEKALAKRIVEDAKSRGIVNPDGSPISIAQIENTMRAANNSAYGESAWTGAVVKLNADAKASEVYDNAGMKVYIDPYGNKYLVQDSSMLVPPSDALRDLITTNTGGGSSPYSWNVPSSQAVQASSSSPKIDSYGPFHRGGISVTIQLGFSCRVSLSLTTSRLAVTPWVWREQSH</sequence>